<accession>A0ABW5RF99</accession>
<dbReference type="PROSITE" id="PS51257">
    <property type="entry name" value="PROKAR_LIPOPROTEIN"/>
    <property type="match status" value="1"/>
</dbReference>
<evidence type="ECO:0000313" key="2">
    <source>
        <dbReference type="EMBL" id="MFD2673376.1"/>
    </source>
</evidence>
<name>A0ABW5RF99_9BACL</name>
<feature type="signal peptide" evidence="1">
    <location>
        <begin position="1"/>
        <end position="23"/>
    </location>
</feature>
<protein>
    <submittedName>
        <fullName evidence="2">DUF3221 domain-containing protein</fullName>
    </submittedName>
</protein>
<dbReference type="InterPro" id="IPR021598">
    <property type="entry name" value="DUF3221"/>
</dbReference>
<evidence type="ECO:0000313" key="3">
    <source>
        <dbReference type="Proteomes" id="UP001597497"/>
    </source>
</evidence>
<dbReference type="EMBL" id="JBHUMM010000043">
    <property type="protein sequence ID" value="MFD2673376.1"/>
    <property type="molecule type" value="Genomic_DNA"/>
</dbReference>
<dbReference type="RefSeq" id="WP_379930943.1">
    <property type="nucleotide sequence ID" value="NZ_JBHUMM010000043.1"/>
</dbReference>
<evidence type="ECO:0000256" key="1">
    <source>
        <dbReference type="SAM" id="SignalP"/>
    </source>
</evidence>
<comment type="caution">
    <text evidence="2">The sequence shown here is derived from an EMBL/GenBank/DDBJ whole genome shotgun (WGS) entry which is preliminary data.</text>
</comment>
<proteinExistence type="predicted"/>
<keyword evidence="3" id="KW-1185">Reference proteome</keyword>
<sequence>MCRQYKSILLILLIFITACSTNGKNITGYIVKKDQDGRVLITNNSSESYNAIWFVMSEKTKITGTENNGQVFVGQQVTVAYSGNIDQSNPPISSATNIKILNSNANAKKVKEAIEKSTFINGIPVINDIKANGENWIFSITDLDSKKKEEITLN</sequence>
<dbReference type="Pfam" id="PF11518">
    <property type="entry name" value="DUF3221"/>
    <property type="match status" value="1"/>
</dbReference>
<dbReference type="Proteomes" id="UP001597497">
    <property type="component" value="Unassembled WGS sequence"/>
</dbReference>
<organism evidence="2 3">
    <name type="scientific">Marinicrinis sediminis</name>
    <dbReference type="NCBI Taxonomy" id="1652465"/>
    <lineage>
        <taxon>Bacteria</taxon>
        <taxon>Bacillati</taxon>
        <taxon>Bacillota</taxon>
        <taxon>Bacilli</taxon>
        <taxon>Bacillales</taxon>
        <taxon>Paenibacillaceae</taxon>
    </lineage>
</organism>
<reference evidence="3" key="1">
    <citation type="journal article" date="2019" name="Int. J. Syst. Evol. Microbiol.">
        <title>The Global Catalogue of Microorganisms (GCM) 10K type strain sequencing project: providing services to taxonomists for standard genome sequencing and annotation.</title>
        <authorList>
            <consortium name="The Broad Institute Genomics Platform"/>
            <consortium name="The Broad Institute Genome Sequencing Center for Infectious Disease"/>
            <person name="Wu L."/>
            <person name="Ma J."/>
        </authorList>
    </citation>
    <scope>NUCLEOTIDE SEQUENCE [LARGE SCALE GENOMIC DNA]</scope>
    <source>
        <strain evidence="3">KCTC 33676</strain>
    </source>
</reference>
<gene>
    <name evidence="2" type="ORF">ACFSUC_17515</name>
</gene>
<keyword evidence="1" id="KW-0732">Signal</keyword>
<feature type="chain" id="PRO_5047109396" evidence="1">
    <location>
        <begin position="24"/>
        <end position="154"/>
    </location>
</feature>